<feature type="non-terminal residue" evidence="2">
    <location>
        <position position="181"/>
    </location>
</feature>
<evidence type="ECO:0000313" key="3">
    <source>
        <dbReference type="Proteomes" id="UP001432322"/>
    </source>
</evidence>
<organism evidence="2 3">
    <name type="scientific">Pristionchus fissidentatus</name>
    <dbReference type="NCBI Taxonomy" id="1538716"/>
    <lineage>
        <taxon>Eukaryota</taxon>
        <taxon>Metazoa</taxon>
        <taxon>Ecdysozoa</taxon>
        <taxon>Nematoda</taxon>
        <taxon>Chromadorea</taxon>
        <taxon>Rhabditida</taxon>
        <taxon>Rhabditina</taxon>
        <taxon>Diplogasteromorpha</taxon>
        <taxon>Diplogasteroidea</taxon>
        <taxon>Neodiplogasteridae</taxon>
        <taxon>Pristionchus</taxon>
    </lineage>
</organism>
<keyword evidence="3" id="KW-1185">Reference proteome</keyword>
<dbReference type="InterPro" id="IPR008979">
    <property type="entry name" value="Galactose-bd-like_sf"/>
</dbReference>
<evidence type="ECO:0000259" key="1">
    <source>
        <dbReference type="PROSITE" id="PS50022"/>
    </source>
</evidence>
<accession>A0AAV5W143</accession>
<comment type="caution">
    <text evidence="2">The sequence shown here is derived from an EMBL/GenBank/DDBJ whole genome shotgun (WGS) entry which is preliminary data.</text>
</comment>
<feature type="domain" description="F5/8 type C" evidence="1">
    <location>
        <begin position="53"/>
        <end position="181"/>
    </location>
</feature>
<dbReference type="EMBL" id="BTSY01000004">
    <property type="protein sequence ID" value="GMT25308.1"/>
    <property type="molecule type" value="Genomic_DNA"/>
</dbReference>
<feature type="non-terminal residue" evidence="2">
    <location>
        <position position="1"/>
    </location>
</feature>
<protein>
    <recommendedName>
        <fullName evidence="1">F5/8 type C domain-containing protein</fullName>
    </recommendedName>
</protein>
<dbReference type="AlphaFoldDB" id="A0AAV5W143"/>
<sequence length="181" mass="19812">LAGPVCVDPGFPDDGDIELTSVEEGAVAKFTCQRPGFRPFPTASIACQLGTPCLLSEDIGISTGYVHDGAFSDNSDKPNWGYEPHKARLSSTGWCGNKDAFIFLSVDLQRIHTLTTLRLAGVAGSGRLRGHVTKLQLFHKIQFSHNYDTYPVEFETPSGNHNALHQFELDPPLRARFILLG</sequence>
<gene>
    <name evidence="2" type="ORF">PFISCL1PPCAC_16605</name>
</gene>
<dbReference type="Pfam" id="PF00754">
    <property type="entry name" value="F5_F8_type_C"/>
    <property type="match status" value="1"/>
</dbReference>
<dbReference type="PROSITE" id="PS50022">
    <property type="entry name" value="FA58C_3"/>
    <property type="match status" value="1"/>
</dbReference>
<dbReference type="SUPFAM" id="SSF49785">
    <property type="entry name" value="Galactose-binding domain-like"/>
    <property type="match status" value="1"/>
</dbReference>
<reference evidence="2" key="1">
    <citation type="submission" date="2023-10" db="EMBL/GenBank/DDBJ databases">
        <title>Genome assembly of Pristionchus species.</title>
        <authorList>
            <person name="Yoshida K."/>
            <person name="Sommer R.J."/>
        </authorList>
    </citation>
    <scope>NUCLEOTIDE SEQUENCE</scope>
    <source>
        <strain evidence="2">RS5133</strain>
    </source>
</reference>
<dbReference type="Gene3D" id="2.60.120.260">
    <property type="entry name" value="Galactose-binding domain-like"/>
    <property type="match status" value="1"/>
</dbReference>
<dbReference type="SMART" id="SM00231">
    <property type="entry name" value="FA58C"/>
    <property type="match status" value="1"/>
</dbReference>
<name>A0AAV5W143_9BILA</name>
<proteinExistence type="predicted"/>
<dbReference type="InterPro" id="IPR000421">
    <property type="entry name" value="FA58C"/>
</dbReference>
<evidence type="ECO:0000313" key="2">
    <source>
        <dbReference type="EMBL" id="GMT25308.1"/>
    </source>
</evidence>
<dbReference type="Proteomes" id="UP001432322">
    <property type="component" value="Unassembled WGS sequence"/>
</dbReference>